<dbReference type="EMBL" id="JANPWB010000010">
    <property type="protein sequence ID" value="KAJ1140190.1"/>
    <property type="molecule type" value="Genomic_DNA"/>
</dbReference>
<keyword evidence="3" id="KW-1185">Reference proteome</keyword>
<evidence type="ECO:0000256" key="1">
    <source>
        <dbReference type="SAM" id="MobiDB-lite"/>
    </source>
</evidence>
<feature type="region of interest" description="Disordered" evidence="1">
    <location>
        <begin position="1"/>
        <end position="20"/>
    </location>
</feature>
<reference evidence="2" key="1">
    <citation type="journal article" date="2022" name="bioRxiv">
        <title>Sequencing and chromosome-scale assembly of the giantPleurodeles waltlgenome.</title>
        <authorList>
            <person name="Brown T."/>
            <person name="Elewa A."/>
            <person name="Iarovenko S."/>
            <person name="Subramanian E."/>
            <person name="Araus A.J."/>
            <person name="Petzold A."/>
            <person name="Susuki M."/>
            <person name="Suzuki K.-i.T."/>
            <person name="Hayashi T."/>
            <person name="Toyoda A."/>
            <person name="Oliveira C."/>
            <person name="Osipova E."/>
            <person name="Leigh N.D."/>
            <person name="Simon A."/>
            <person name="Yun M.H."/>
        </authorList>
    </citation>
    <scope>NUCLEOTIDE SEQUENCE</scope>
    <source>
        <strain evidence="2">20211129_DDA</strain>
        <tissue evidence="2">Liver</tissue>
    </source>
</reference>
<feature type="compositionally biased region" description="Acidic residues" evidence="1">
    <location>
        <begin position="48"/>
        <end position="60"/>
    </location>
</feature>
<name>A0AAV7QJD4_PLEWA</name>
<accession>A0AAV7QJD4</accession>
<dbReference type="Proteomes" id="UP001066276">
    <property type="component" value="Chromosome 6"/>
</dbReference>
<proteinExistence type="predicted"/>
<organism evidence="2 3">
    <name type="scientific">Pleurodeles waltl</name>
    <name type="common">Iberian ribbed newt</name>
    <dbReference type="NCBI Taxonomy" id="8319"/>
    <lineage>
        <taxon>Eukaryota</taxon>
        <taxon>Metazoa</taxon>
        <taxon>Chordata</taxon>
        <taxon>Craniata</taxon>
        <taxon>Vertebrata</taxon>
        <taxon>Euteleostomi</taxon>
        <taxon>Amphibia</taxon>
        <taxon>Batrachia</taxon>
        <taxon>Caudata</taxon>
        <taxon>Salamandroidea</taxon>
        <taxon>Salamandridae</taxon>
        <taxon>Pleurodelinae</taxon>
        <taxon>Pleurodeles</taxon>
    </lineage>
</organism>
<dbReference type="AlphaFoldDB" id="A0AAV7QJD4"/>
<gene>
    <name evidence="2" type="ORF">NDU88_006548</name>
</gene>
<feature type="compositionally biased region" description="Basic and acidic residues" evidence="1">
    <location>
        <begin position="35"/>
        <end position="47"/>
    </location>
</feature>
<evidence type="ECO:0000313" key="2">
    <source>
        <dbReference type="EMBL" id="KAJ1140190.1"/>
    </source>
</evidence>
<comment type="caution">
    <text evidence="2">The sequence shown here is derived from an EMBL/GenBank/DDBJ whole genome shotgun (WGS) entry which is preliminary data.</text>
</comment>
<protein>
    <submittedName>
        <fullName evidence="2">Uncharacterized protein</fullName>
    </submittedName>
</protein>
<sequence length="116" mass="13314">MSVPWGKSLTRVEAEPYPRGTRWRLADPEVISNADIRDTEASDKEEVNPEEGDTFETEEDNRERANGERNRGPKEEPDRRRKKKMTVRTLRSRGDTSTAATSLVGRGLHRYERTLG</sequence>
<feature type="compositionally biased region" description="Basic and acidic residues" evidence="1">
    <location>
        <begin position="61"/>
        <end position="79"/>
    </location>
</feature>
<feature type="region of interest" description="Disordered" evidence="1">
    <location>
        <begin position="31"/>
        <end position="116"/>
    </location>
</feature>
<evidence type="ECO:0000313" key="3">
    <source>
        <dbReference type="Proteomes" id="UP001066276"/>
    </source>
</evidence>